<reference evidence="2 3" key="1">
    <citation type="submission" date="2024-03" db="EMBL/GenBank/DDBJ databases">
        <title>Draft genome sequence of Pseudonocardia nematodicida JCM 31783.</title>
        <authorList>
            <person name="Butdee W."/>
            <person name="Duangmal K."/>
        </authorList>
    </citation>
    <scope>NUCLEOTIDE SEQUENCE [LARGE SCALE GENOMIC DNA]</scope>
    <source>
        <strain evidence="2 3">JCM 31783</strain>
    </source>
</reference>
<sequence>MFAPGSGAVTTAVAVALLLVVLLAVPAGRRGLRAVFAAVGRWPAHIRSELRGQAPLGAGDARTGAAPDTTTPDTTTPDTTTPEMTRPEMTTPEIPAVRDEPLPPTRGMPQVSRSGR</sequence>
<dbReference type="RefSeq" id="WP_349298710.1">
    <property type="nucleotide sequence ID" value="NZ_JBEDNQ010000005.1"/>
</dbReference>
<evidence type="ECO:0000313" key="3">
    <source>
        <dbReference type="Proteomes" id="UP001494902"/>
    </source>
</evidence>
<evidence type="ECO:0000313" key="2">
    <source>
        <dbReference type="EMBL" id="MEQ3551638.1"/>
    </source>
</evidence>
<gene>
    <name evidence="2" type="ORF">WIS52_14275</name>
</gene>
<feature type="region of interest" description="Disordered" evidence="1">
    <location>
        <begin position="51"/>
        <end position="116"/>
    </location>
</feature>
<feature type="compositionally biased region" description="Low complexity" evidence="1">
    <location>
        <begin position="58"/>
        <end position="92"/>
    </location>
</feature>
<protein>
    <submittedName>
        <fullName evidence="2">Uncharacterized protein</fullName>
    </submittedName>
</protein>
<organism evidence="2 3">
    <name type="scientific">Pseudonocardia nematodicida</name>
    <dbReference type="NCBI Taxonomy" id="1206997"/>
    <lineage>
        <taxon>Bacteria</taxon>
        <taxon>Bacillati</taxon>
        <taxon>Actinomycetota</taxon>
        <taxon>Actinomycetes</taxon>
        <taxon>Pseudonocardiales</taxon>
        <taxon>Pseudonocardiaceae</taxon>
        <taxon>Pseudonocardia</taxon>
    </lineage>
</organism>
<accession>A0ABV1KCP7</accession>
<proteinExistence type="predicted"/>
<dbReference type="EMBL" id="JBEDNQ010000005">
    <property type="protein sequence ID" value="MEQ3551638.1"/>
    <property type="molecule type" value="Genomic_DNA"/>
</dbReference>
<comment type="caution">
    <text evidence="2">The sequence shown here is derived from an EMBL/GenBank/DDBJ whole genome shotgun (WGS) entry which is preliminary data.</text>
</comment>
<name>A0ABV1KCP7_9PSEU</name>
<keyword evidence="3" id="KW-1185">Reference proteome</keyword>
<evidence type="ECO:0000256" key="1">
    <source>
        <dbReference type="SAM" id="MobiDB-lite"/>
    </source>
</evidence>
<dbReference type="Proteomes" id="UP001494902">
    <property type="component" value="Unassembled WGS sequence"/>
</dbReference>